<name>A0A347U7V3_9BACT</name>
<evidence type="ECO:0000313" key="4">
    <source>
        <dbReference type="Proteomes" id="UP000262582"/>
    </source>
</evidence>
<dbReference type="EMBL" id="NXIG01000019">
    <property type="protein sequence ID" value="RXI28746.1"/>
    <property type="molecule type" value="Genomic_DNA"/>
</dbReference>
<evidence type="ECO:0008006" key="6">
    <source>
        <dbReference type="Google" id="ProtNLM"/>
    </source>
</evidence>
<evidence type="ECO:0000313" key="3">
    <source>
        <dbReference type="EMBL" id="RXI28746.1"/>
    </source>
</evidence>
<organism evidence="3 5">
    <name type="scientific">Arcobacter ellisii</name>
    <dbReference type="NCBI Taxonomy" id="913109"/>
    <lineage>
        <taxon>Bacteria</taxon>
        <taxon>Pseudomonadati</taxon>
        <taxon>Campylobacterota</taxon>
        <taxon>Epsilonproteobacteria</taxon>
        <taxon>Campylobacterales</taxon>
        <taxon>Arcobacteraceae</taxon>
        <taxon>Arcobacter</taxon>
    </lineage>
</organism>
<accession>A0A347U7V3</accession>
<dbReference type="EMBL" id="CP032097">
    <property type="protein sequence ID" value="AXX94931.1"/>
    <property type="molecule type" value="Genomic_DNA"/>
</dbReference>
<dbReference type="RefSeq" id="WP_118917129.1">
    <property type="nucleotide sequence ID" value="NZ_CP032097.1"/>
</dbReference>
<evidence type="ECO:0000313" key="2">
    <source>
        <dbReference type="EMBL" id="AXX94931.1"/>
    </source>
</evidence>
<evidence type="ECO:0000256" key="1">
    <source>
        <dbReference type="SAM" id="Phobius"/>
    </source>
</evidence>
<dbReference type="KEGG" id="aell:AELL_1266"/>
<protein>
    <recommendedName>
        <fullName evidence="6">Septum formation initiator</fullName>
    </recommendedName>
</protein>
<keyword evidence="1" id="KW-0812">Transmembrane</keyword>
<reference evidence="3 5" key="1">
    <citation type="submission" date="2017-09" db="EMBL/GenBank/DDBJ databases">
        <title>Genomics of the genus Arcobacter.</title>
        <authorList>
            <person name="Perez-Cataluna A."/>
            <person name="Figueras M.J."/>
            <person name="Salas-Masso N."/>
        </authorList>
    </citation>
    <scope>NUCLEOTIDE SEQUENCE [LARGE SCALE GENOMIC DNA]</scope>
    <source>
        <strain evidence="3 5">CECT 7837</strain>
    </source>
</reference>
<proteinExistence type="predicted"/>
<keyword evidence="1" id="KW-1133">Transmembrane helix</keyword>
<feature type="transmembrane region" description="Helical" evidence="1">
    <location>
        <begin position="12"/>
        <end position="30"/>
    </location>
</feature>
<dbReference type="AlphaFoldDB" id="A0A347U7V3"/>
<keyword evidence="4" id="KW-1185">Reference proteome</keyword>
<evidence type="ECO:0000313" key="5">
    <source>
        <dbReference type="Proteomes" id="UP000290588"/>
    </source>
</evidence>
<sequence>MTKLTAKGALNIVFGLLFLGLFIYFPKIYIRNNIYYTSKDINKLYAHYISLQEENTFLAQQLEDMKFKNQIMDSLLFNPLDKLNNKNLNSLDKMNDNQSND</sequence>
<dbReference type="Proteomes" id="UP000262582">
    <property type="component" value="Chromosome"/>
</dbReference>
<keyword evidence="1" id="KW-0472">Membrane</keyword>
<gene>
    <name evidence="2" type="ORF">AELL_1266</name>
    <name evidence="3" type="ORF">CP962_13450</name>
</gene>
<dbReference type="Proteomes" id="UP000290588">
    <property type="component" value="Unassembled WGS sequence"/>
</dbReference>
<reference evidence="2 4" key="2">
    <citation type="submission" date="2018-08" db="EMBL/GenBank/DDBJ databases">
        <title>Complete genome of the Arcobacter ellisii type strain LMG 26155.</title>
        <authorList>
            <person name="Miller W.G."/>
            <person name="Yee E."/>
            <person name="Bono J.L."/>
        </authorList>
    </citation>
    <scope>NUCLEOTIDE SEQUENCE [LARGE SCALE GENOMIC DNA]</scope>
    <source>
        <strain evidence="2 4">LMG 26155</strain>
    </source>
</reference>
<dbReference type="OrthoDB" id="5373140at2"/>